<dbReference type="PANTHER" id="PTHR48475:SF2">
    <property type="entry name" value="RIBONUCLEASE H"/>
    <property type="match status" value="1"/>
</dbReference>
<dbReference type="Gene3D" id="3.30.420.10">
    <property type="entry name" value="Ribonuclease H-like superfamily/Ribonuclease H"/>
    <property type="match status" value="1"/>
</dbReference>
<feature type="non-terminal residue" evidence="2">
    <location>
        <position position="1"/>
    </location>
</feature>
<feature type="compositionally biased region" description="Polar residues" evidence="1">
    <location>
        <begin position="1"/>
        <end position="17"/>
    </location>
</feature>
<dbReference type="Proteomes" id="UP000257109">
    <property type="component" value="Unassembled WGS sequence"/>
</dbReference>
<evidence type="ECO:0000256" key="1">
    <source>
        <dbReference type="SAM" id="MobiDB-lite"/>
    </source>
</evidence>
<feature type="region of interest" description="Disordered" evidence="1">
    <location>
        <begin position="1"/>
        <end position="23"/>
    </location>
</feature>
<evidence type="ECO:0000313" key="3">
    <source>
        <dbReference type="Proteomes" id="UP000257109"/>
    </source>
</evidence>
<evidence type="ECO:0000313" key="2">
    <source>
        <dbReference type="EMBL" id="RDY04649.1"/>
    </source>
</evidence>
<sequence>MKEKNGTLSIDGTSNPKRSGVGIILEGPDRASNNQLEYEALLASMKLTGELEAQFLTAKSNSQLVTSQVNGEYQAKDPQLMKYWDRA</sequence>
<keyword evidence="3" id="KW-1185">Reference proteome</keyword>
<dbReference type="SUPFAM" id="SSF53098">
    <property type="entry name" value="Ribonuclease H-like"/>
    <property type="match status" value="1"/>
</dbReference>
<dbReference type="GO" id="GO:0003676">
    <property type="term" value="F:nucleic acid binding"/>
    <property type="evidence" value="ECO:0007669"/>
    <property type="project" value="InterPro"/>
</dbReference>
<dbReference type="InterPro" id="IPR036397">
    <property type="entry name" value="RNaseH_sf"/>
</dbReference>
<organism evidence="2 3">
    <name type="scientific">Mucuna pruriens</name>
    <name type="common">Velvet bean</name>
    <name type="synonym">Dolichos pruriens</name>
    <dbReference type="NCBI Taxonomy" id="157652"/>
    <lineage>
        <taxon>Eukaryota</taxon>
        <taxon>Viridiplantae</taxon>
        <taxon>Streptophyta</taxon>
        <taxon>Embryophyta</taxon>
        <taxon>Tracheophyta</taxon>
        <taxon>Spermatophyta</taxon>
        <taxon>Magnoliopsida</taxon>
        <taxon>eudicotyledons</taxon>
        <taxon>Gunneridae</taxon>
        <taxon>Pentapetalae</taxon>
        <taxon>rosids</taxon>
        <taxon>fabids</taxon>
        <taxon>Fabales</taxon>
        <taxon>Fabaceae</taxon>
        <taxon>Papilionoideae</taxon>
        <taxon>50 kb inversion clade</taxon>
        <taxon>NPAAA clade</taxon>
        <taxon>indigoferoid/millettioid clade</taxon>
        <taxon>Phaseoleae</taxon>
        <taxon>Mucuna</taxon>
    </lineage>
</organism>
<dbReference type="AlphaFoldDB" id="A0A371HPE1"/>
<dbReference type="EMBL" id="QJKJ01002041">
    <property type="protein sequence ID" value="RDY04649.1"/>
    <property type="molecule type" value="Genomic_DNA"/>
</dbReference>
<reference evidence="2" key="1">
    <citation type="submission" date="2018-05" db="EMBL/GenBank/DDBJ databases">
        <title>Draft genome of Mucuna pruriens seed.</title>
        <authorList>
            <person name="Nnadi N.E."/>
            <person name="Vos R."/>
            <person name="Hasami M.H."/>
            <person name="Devisetty U.K."/>
            <person name="Aguiy J.C."/>
        </authorList>
    </citation>
    <scope>NUCLEOTIDE SEQUENCE [LARGE SCALE GENOMIC DNA]</scope>
    <source>
        <strain evidence="2">JCA_2017</strain>
    </source>
</reference>
<accession>A0A371HPE1</accession>
<proteinExistence type="predicted"/>
<dbReference type="InterPro" id="IPR012337">
    <property type="entry name" value="RNaseH-like_sf"/>
</dbReference>
<gene>
    <name evidence="2" type="ORF">CR513_11613</name>
</gene>
<dbReference type="OrthoDB" id="1938451at2759"/>
<protein>
    <recommendedName>
        <fullName evidence="4">RNase H type-1 domain-containing protein</fullName>
    </recommendedName>
</protein>
<dbReference type="PANTHER" id="PTHR48475">
    <property type="entry name" value="RIBONUCLEASE H"/>
    <property type="match status" value="1"/>
</dbReference>
<name>A0A371HPE1_MUCPR</name>
<evidence type="ECO:0008006" key="4">
    <source>
        <dbReference type="Google" id="ProtNLM"/>
    </source>
</evidence>
<comment type="caution">
    <text evidence="2">The sequence shown here is derived from an EMBL/GenBank/DDBJ whole genome shotgun (WGS) entry which is preliminary data.</text>
</comment>